<protein>
    <submittedName>
        <fullName evidence="5">ABC-F family ATP-binding cassette domain-containing protein</fullName>
    </submittedName>
</protein>
<dbReference type="GO" id="GO:0005524">
    <property type="term" value="F:ATP binding"/>
    <property type="evidence" value="ECO:0007669"/>
    <property type="project" value="UniProtKB-KW"/>
</dbReference>
<organism evidence="5 6">
    <name type="scientific">Candidatus Egerieicola faecale</name>
    <dbReference type="NCBI Taxonomy" id="2840774"/>
    <lineage>
        <taxon>Bacteria</taxon>
        <taxon>Bacillati</taxon>
        <taxon>Bacillota</taxon>
        <taxon>Clostridia</taxon>
        <taxon>Eubacteriales</taxon>
        <taxon>Oscillospiraceae</taxon>
        <taxon>Oscillospiraceae incertae sedis</taxon>
        <taxon>Candidatus Egerieicola</taxon>
    </lineage>
</organism>
<keyword evidence="1" id="KW-0547">Nucleotide-binding</keyword>
<dbReference type="PANTHER" id="PTHR42855:SF2">
    <property type="entry name" value="DRUG RESISTANCE ABC TRANSPORTER,ATP-BINDING PROTEIN"/>
    <property type="match status" value="1"/>
</dbReference>
<evidence type="ECO:0000313" key="6">
    <source>
        <dbReference type="Proteomes" id="UP000824082"/>
    </source>
</evidence>
<name>A0A9D1LJZ0_9FIRM</name>
<dbReference type="Pfam" id="PF00005">
    <property type="entry name" value="ABC_tran"/>
    <property type="match status" value="2"/>
</dbReference>
<dbReference type="CDD" id="cd03221">
    <property type="entry name" value="ABCF_EF-3"/>
    <property type="match status" value="2"/>
</dbReference>
<feature type="domain" description="ABC transporter" evidence="4">
    <location>
        <begin position="4"/>
        <end position="214"/>
    </location>
</feature>
<dbReference type="Gene3D" id="3.40.50.300">
    <property type="entry name" value="P-loop containing nucleotide triphosphate hydrolases"/>
    <property type="match status" value="2"/>
</dbReference>
<dbReference type="PANTHER" id="PTHR42855">
    <property type="entry name" value="ABC TRANSPORTER ATP-BINDING SUBUNIT"/>
    <property type="match status" value="1"/>
</dbReference>
<dbReference type="PROSITE" id="PS00211">
    <property type="entry name" value="ABC_TRANSPORTER_1"/>
    <property type="match status" value="2"/>
</dbReference>
<dbReference type="InterPro" id="IPR017871">
    <property type="entry name" value="ABC_transporter-like_CS"/>
</dbReference>
<gene>
    <name evidence="5" type="ORF">IAD19_02545</name>
</gene>
<reference evidence="5" key="2">
    <citation type="journal article" date="2021" name="PeerJ">
        <title>Extensive microbial diversity within the chicken gut microbiome revealed by metagenomics and culture.</title>
        <authorList>
            <person name="Gilroy R."/>
            <person name="Ravi A."/>
            <person name="Getino M."/>
            <person name="Pursley I."/>
            <person name="Horton D.L."/>
            <person name="Alikhan N.F."/>
            <person name="Baker D."/>
            <person name="Gharbi K."/>
            <person name="Hall N."/>
            <person name="Watson M."/>
            <person name="Adriaenssens E.M."/>
            <person name="Foster-Nyarko E."/>
            <person name="Jarju S."/>
            <person name="Secka A."/>
            <person name="Antonio M."/>
            <person name="Oren A."/>
            <person name="Chaudhuri R.R."/>
            <person name="La Ragione R."/>
            <person name="Hildebrand F."/>
            <person name="Pallen M.J."/>
        </authorList>
    </citation>
    <scope>NUCLEOTIDE SEQUENCE</scope>
    <source>
        <strain evidence="5">4509</strain>
    </source>
</reference>
<dbReference type="InterPro" id="IPR027417">
    <property type="entry name" value="P-loop_NTPase"/>
</dbReference>
<sequence>MSKIELSKVNFTYPGSSEPVLEDFSVTLDTTWKTGLIGRNGRGKTTLLTLLSGKNRPDAGKVVMPCPAAYFPPAVEDTDLTGEELFSTLTLDCPEWKFRRELNLLGVGEDVLYRPFFTLSGGEQTKLLLGALFCQEEGFLLIDEPTNHLDGQGRETVARYLKGKSGFVLVSHDRDFLDGCVDHILALNPTGPELQAGNFSSWWENKQRRDQFELEQNQTLKKEIKKLNQSARQTREWADRAEGAKIGIDPRTTEKSIGRRPAQGAKAKKRMARAKDTLEKTQRKIRQKEALLQDLETAAPLKLTPLPWRGGRLMLLHQVQLFYGKEPVCRPLDLELCPGDRVAVVGANGSGKSTLLKLLQGQNIQREGLFRCSPELKVSYLPQDCSGLSGFPEDLAEQWGIDKTKFFTLLKKLDLTPDTWQRPMEGYSLGQKKKVMLAASLCENAHLYLWDEPLNYIDLWSRMQIEQLILESCPTIVFVEHDRAFCRKLATKTLRLD</sequence>
<dbReference type="NCBIfam" id="NF000355">
    <property type="entry name" value="ribo_prot_ABC_F"/>
    <property type="match status" value="1"/>
</dbReference>
<accession>A0A9D1LJZ0</accession>
<feature type="region of interest" description="Disordered" evidence="3">
    <location>
        <begin position="252"/>
        <end position="275"/>
    </location>
</feature>
<dbReference type="InterPro" id="IPR003593">
    <property type="entry name" value="AAA+_ATPase"/>
</dbReference>
<dbReference type="Proteomes" id="UP000824082">
    <property type="component" value="Unassembled WGS sequence"/>
</dbReference>
<dbReference type="GO" id="GO:0016887">
    <property type="term" value="F:ATP hydrolysis activity"/>
    <property type="evidence" value="ECO:0007669"/>
    <property type="project" value="InterPro"/>
</dbReference>
<reference evidence="5" key="1">
    <citation type="submission" date="2020-10" db="EMBL/GenBank/DDBJ databases">
        <authorList>
            <person name="Gilroy R."/>
        </authorList>
    </citation>
    <scope>NUCLEOTIDE SEQUENCE</scope>
    <source>
        <strain evidence="5">4509</strain>
    </source>
</reference>
<dbReference type="PROSITE" id="PS50893">
    <property type="entry name" value="ABC_TRANSPORTER_2"/>
    <property type="match status" value="1"/>
</dbReference>
<proteinExistence type="predicted"/>
<evidence type="ECO:0000256" key="3">
    <source>
        <dbReference type="SAM" id="MobiDB-lite"/>
    </source>
</evidence>
<dbReference type="SMART" id="SM00382">
    <property type="entry name" value="AAA"/>
    <property type="match status" value="2"/>
</dbReference>
<evidence type="ECO:0000259" key="4">
    <source>
        <dbReference type="PROSITE" id="PS50893"/>
    </source>
</evidence>
<comment type="caution">
    <text evidence="5">The sequence shown here is derived from an EMBL/GenBank/DDBJ whole genome shotgun (WGS) entry which is preliminary data.</text>
</comment>
<dbReference type="AlphaFoldDB" id="A0A9D1LJZ0"/>
<dbReference type="SUPFAM" id="SSF52540">
    <property type="entry name" value="P-loop containing nucleoside triphosphate hydrolases"/>
    <property type="match status" value="2"/>
</dbReference>
<keyword evidence="2 5" id="KW-0067">ATP-binding</keyword>
<dbReference type="InterPro" id="IPR051309">
    <property type="entry name" value="ABCF_ATPase"/>
</dbReference>
<evidence type="ECO:0000256" key="2">
    <source>
        <dbReference type="ARBA" id="ARBA00022840"/>
    </source>
</evidence>
<evidence type="ECO:0000313" key="5">
    <source>
        <dbReference type="EMBL" id="HIU41412.1"/>
    </source>
</evidence>
<dbReference type="InterPro" id="IPR003439">
    <property type="entry name" value="ABC_transporter-like_ATP-bd"/>
</dbReference>
<evidence type="ECO:0000256" key="1">
    <source>
        <dbReference type="ARBA" id="ARBA00022741"/>
    </source>
</evidence>
<dbReference type="EMBL" id="DVMX01000045">
    <property type="protein sequence ID" value="HIU41412.1"/>
    <property type="molecule type" value="Genomic_DNA"/>
</dbReference>